<dbReference type="InterPro" id="IPR013154">
    <property type="entry name" value="ADH-like_N"/>
</dbReference>
<dbReference type="Pfam" id="PF08240">
    <property type="entry name" value="ADH_N"/>
    <property type="match status" value="1"/>
</dbReference>
<dbReference type="InterPro" id="IPR013149">
    <property type="entry name" value="ADH-like_C"/>
</dbReference>
<dbReference type="GO" id="GO:0003960">
    <property type="term" value="F:quinone reductase (NADPH) activity"/>
    <property type="evidence" value="ECO:0007669"/>
    <property type="project" value="InterPro"/>
</dbReference>
<evidence type="ECO:0000313" key="6">
    <source>
        <dbReference type="EMBL" id="PVU98696.1"/>
    </source>
</evidence>
<evidence type="ECO:0000313" key="7">
    <source>
        <dbReference type="Proteomes" id="UP000245699"/>
    </source>
</evidence>
<dbReference type="GO" id="GO:0035925">
    <property type="term" value="F:mRNA 3'-UTR AU-rich region binding"/>
    <property type="evidence" value="ECO:0007669"/>
    <property type="project" value="TreeGrafter"/>
</dbReference>
<dbReference type="InterPro" id="IPR002364">
    <property type="entry name" value="Quin_OxRdtase/zeta-crystal_CS"/>
</dbReference>
<evidence type="ECO:0000259" key="5">
    <source>
        <dbReference type="SMART" id="SM00829"/>
    </source>
</evidence>
<proteinExistence type="predicted"/>
<organism evidence="6 7">
    <name type="scientific">Furculomyces boomerangus</name>
    <dbReference type="NCBI Taxonomy" id="61424"/>
    <lineage>
        <taxon>Eukaryota</taxon>
        <taxon>Fungi</taxon>
        <taxon>Fungi incertae sedis</taxon>
        <taxon>Zoopagomycota</taxon>
        <taxon>Kickxellomycotina</taxon>
        <taxon>Harpellomycetes</taxon>
        <taxon>Harpellales</taxon>
        <taxon>Harpellaceae</taxon>
        <taxon>Furculomyces</taxon>
    </lineage>
</organism>
<keyword evidence="7" id="KW-1185">Reference proteome</keyword>
<dbReference type="InterPro" id="IPR047618">
    <property type="entry name" value="QOR-like"/>
</dbReference>
<dbReference type="Pfam" id="PF00107">
    <property type="entry name" value="ADH_zinc_N"/>
    <property type="match status" value="1"/>
</dbReference>
<dbReference type="GO" id="GO:0008270">
    <property type="term" value="F:zinc ion binding"/>
    <property type="evidence" value="ECO:0007669"/>
    <property type="project" value="InterPro"/>
</dbReference>
<reference evidence="6 7" key="1">
    <citation type="journal article" date="2018" name="MBio">
        <title>Comparative Genomics Reveals the Core Gene Toolbox for the Fungus-Insect Symbiosis.</title>
        <authorList>
            <person name="Wang Y."/>
            <person name="Stata M."/>
            <person name="Wang W."/>
            <person name="Stajich J.E."/>
            <person name="White M.M."/>
            <person name="Moncalvo J.M."/>
        </authorList>
    </citation>
    <scope>NUCLEOTIDE SEQUENCE [LARGE SCALE GENOMIC DNA]</scope>
    <source>
        <strain evidence="6 7">AUS-77-4</strain>
    </source>
</reference>
<feature type="domain" description="Enoyl reductase (ER)" evidence="5">
    <location>
        <begin position="32"/>
        <end position="341"/>
    </location>
</feature>
<dbReference type="Proteomes" id="UP000245699">
    <property type="component" value="Unassembled WGS sequence"/>
</dbReference>
<evidence type="ECO:0000256" key="4">
    <source>
        <dbReference type="ARBA" id="ARBA00070796"/>
    </source>
</evidence>
<gene>
    <name evidence="6" type="ORF">BB559_001347</name>
</gene>
<dbReference type="GO" id="GO:0070402">
    <property type="term" value="F:NADPH binding"/>
    <property type="evidence" value="ECO:0007669"/>
    <property type="project" value="TreeGrafter"/>
</dbReference>
<dbReference type="SUPFAM" id="SSF50129">
    <property type="entry name" value="GroES-like"/>
    <property type="match status" value="1"/>
</dbReference>
<dbReference type="Gene3D" id="3.90.180.10">
    <property type="entry name" value="Medium-chain alcohol dehydrogenases, catalytic domain"/>
    <property type="match status" value="1"/>
</dbReference>
<dbReference type="STRING" id="61424.A0A2T9Z2C6"/>
<dbReference type="PANTHER" id="PTHR48106">
    <property type="entry name" value="QUINONE OXIDOREDUCTASE PIG3-RELATED"/>
    <property type="match status" value="1"/>
</dbReference>
<comment type="caution">
    <text evidence="6">The sequence shown here is derived from an EMBL/GenBank/DDBJ whole genome shotgun (WGS) entry which is preliminary data.</text>
</comment>
<keyword evidence="1" id="KW-0521">NADP</keyword>
<evidence type="ECO:0000256" key="2">
    <source>
        <dbReference type="ARBA" id="ARBA00023002"/>
    </source>
</evidence>
<dbReference type="InterPro" id="IPR020843">
    <property type="entry name" value="ER"/>
</dbReference>
<evidence type="ECO:0000256" key="1">
    <source>
        <dbReference type="ARBA" id="ARBA00022857"/>
    </source>
</evidence>
<name>A0A2T9Z2C6_9FUNG</name>
<dbReference type="SMART" id="SM00829">
    <property type="entry name" value="PKS_ER"/>
    <property type="match status" value="1"/>
</dbReference>
<dbReference type="PROSITE" id="PS01162">
    <property type="entry name" value="QOR_ZETA_CRYSTAL"/>
    <property type="match status" value="1"/>
</dbReference>
<evidence type="ECO:0000256" key="3">
    <source>
        <dbReference type="ARBA" id="ARBA00043088"/>
    </source>
</evidence>
<keyword evidence="2" id="KW-0560">Oxidoreductase</keyword>
<dbReference type="SUPFAM" id="SSF51735">
    <property type="entry name" value="NAD(P)-binding Rossmann-fold domains"/>
    <property type="match status" value="1"/>
</dbReference>
<dbReference type="PANTHER" id="PTHR48106:SF13">
    <property type="entry name" value="QUINONE OXIDOREDUCTASE-RELATED"/>
    <property type="match status" value="1"/>
</dbReference>
<dbReference type="InterPro" id="IPR011032">
    <property type="entry name" value="GroES-like_sf"/>
</dbReference>
<dbReference type="GO" id="GO:0005829">
    <property type="term" value="C:cytosol"/>
    <property type="evidence" value="ECO:0007669"/>
    <property type="project" value="TreeGrafter"/>
</dbReference>
<dbReference type="Gene3D" id="3.40.50.720">
    <property type="entry name" value="NAD(P)-binding Rossmann-like Domain"/>
    <property type="match status" value="1"/>
</dbReference>
<dbReference type="EMBL" id="MBFT01000070">
    <property type="protein sequence ID" value="PVU98696.1"/>
    <property type="molecule type" value="Genomic_DNA"/>
</dbReference>
<dbReference type="FunFam" id="3.40.50.720:FF:000053">
    <property type="entry name" value="Quinone oxidoreductase 1"/>
    <property type="match status" value="1"/>
</dbReference>
<dbReference type="CDD" id="cd05286">
    <property type="entry name" value="QOR2"/>
    <property type="match status" value="1"/>
</dbReference>
<protein>
    <recommendedName>
        <fullName evidence="4">Probable quinone oxidoreductase</fullName>
    </recommendedName>
    <alternativeName>
        <fullName evidence="3">NADPH:quinone reductase</fullName>
    </alternativeName>
</protein>
<accession>A0A2T9Z2C6</accession>
<dbReference type="OrthoDB" id="48317at2759"/>
<sequence length="353" mass="38778">MSRLLKKVPNINIRGYSSLQNKMQAIQISKLGGIEVLENVTLPIPKPSPTQLLVKNEFAGVNFIDTYFRTGLYMPPLPTILGEEGAGTVVDIGSQVSDFEVGDRIAFMTSFQGYAEYATIDPKKAIKLPPNVPTDIGCATLIQGLTAYTLIERSYKVTKNDTVLIHAAAGGTGRLLVQLCRHIGATVIGTTSSEEKGKIALEDGCDHVINYSTEDVPSRIKELTNGKMVDVVFDGVGKATFWKSFDSLKYCGTLVSFGNASGKVEPIEINILSKKNLVLLRPTLHWYITTKEEFTNYSKKLFDLVQNGTLKVNISKIFDLKDAAQAHTFMESRLSTGKVLLRIGSHNQIKSKQ</sequence>
<dbReference type="InterPro" id="IPR036291">
    <property type="entry name" value="NAD(P)-bd_dom_sf"/>
</dbReference>
<dbReference type="AlphaFoldDB" id="A0A2T9Z2C6"/>